<accession>A0ABR4FPE5</accession>
<proteinExistence type="predicted"/>
<organism evidence="2 3">
    <name type="scientific">Aspergillus keveii</name>
    <dbReference type="NCBI Taxonomy" id="714993"/>
    <lineage>
        <taxon>Eukaryota</taxon>
        <taxon>Fungi</taxon>
        <taxon>Dikarya</taxon>
        <taxon>Ascomycota</taxon>
        <taxon>Pezizomycotina</taxon>
        <taxon>Eurotiomycetes</taxon>
        <taxon>Eurotiomycetidae</taxon>
        <taxon>Eurotiales</taxon>
        <taxon>Aspergillaceae</taxon>
        <taxon>Aspergillus</taxon>
        <taxon>Aspergillus subgen. Nidulantes</taxon>
    </lineage>
</organism>
<evidence type="ECO:0000313" key="3">
    <source>
        <dbReference type="Proteomes" id="UP001610563"/>
    </source>
</evidence>
<keyword evidence="1" id="KW-0472">Membrane</keyword>
<name>A0ABR4FPE5_9EURO</name>
<dbReference type="EMBL" id="JBFTWV010000154">
    <property type="protein sequence ID" value="KAL2785138.1"/>
    <property type="molecule type" value="Genomic_DNA"/>
</dbReference>
<dbReference type="Proteomes" id="UP001610563">
    <property type="component" value="Unassembled WGS sequence"/>
</dbReference>
<sequence>MSISVEAAAGIAAAILATIPICISGYRCWKQQRGMGRGRDTNSTRSHILPMWRPPQNGHDQSVPSRLWLETTSHGHGHHGASDSQDAVPMPFRRHTVHLETSRVVLSHQLYL</sequence>
<evidence type="ECO:0000313" key="2">
    <source>
        <dbReference type="EMBL" id="KAL2785138.1"/>
    </source>
</evidence>
<protein>
    <submittedName>
        <fullName evidence="2">Uncharacterized protein</fullName>
    </submittedName>
</protein>
<feature type="transmembrane region" description="Helical" evidence="1">
    <location>
        <begin position="6"/>
        <end position="29"/>
    </location>
</feature>
<keyword evidence="3" id="KW-1185">Reference proteome</keyword>
<reference evidence="2 3" key="1">
    <citation type="submission" date="2024-07" db="EMBL/GenBank/DDBJ databases">
        <title>Section-level genome sequencing and comparative genomics of Aspergillus sections Usti and Cavernicolus.</title>
        <authorList>
            <consortium name="Lawrence Berkeley National Laboratory"/>
            <person name="Nybo J.L."/>
            <person name="Vesth T.C."/>
            <person name="Theobald S."/>
            <person name="Frisvad J.C."/>
            <person name="Larsen T.O."/>
            <person name="Kjaerboelling I."/>
            <person name="Rothschild-Mancinelli K."/>
            <person name="Lyhne E.K."/>
            <person name="Kogle M.E."/>
            <person name="Barry K."/>
            <person name="Clum A."/>
            <person name="Na H."/>
            <person name="Ledsgaard L."/>
            <person name="Lin J."/>
            <person name="Lipzen A."/>
            <person name="Kuo A."/>
            <person name="Riley R."/>
            <person name="Mondo S."/>
            <person name="Labutti K."/>
            <person name="Haridas S."/>
            <person name="Pangalinan J."/>
            <person name="Salamov A.A."/>
            <person name="Simmons B.A."/>
            <person name="Magnuson J.K."/>
            <person name="Chen J."/>
            <person name="Drula E."/>
            <person name="Henrissat B."/>
            <person name="Wiebenga A."/>
            <person name="Lubbers R.J."/>
            <person name="Gomes A.C."/>
            <person name="Makela M.R."/>
            <person name="Stajich J."/>
            <person name="Grigoriev I.V."/>
            <person name="Mortensen U.H."/>
            <person name="De Vries R.P."/>
            <person name="Baker S.E."/>
            <person name="Andersen M.R."/>
        </authorList>
    </citation>
    <scope>NUCLEOTIDE SEQUENCE [LARGE SCALE GENOMIC DNA]</scope>
    <source>
        <strain evidence="2 3">CBS 209.92</strain>
    </source>
</reference>
<comment type="caution">
    <text evidence="2">The sequence shown here is derived from an EMBL/GenBank/DDBJ whole genome shotgun (WGS) entry which is preliminary data.</text>
</comment>
<keyword evidence="1" id="KW-0812">Transmembrane</keyword>
<gene>
    <name evidence="2" type="ORF">BJX66DRAFT_315499</name>
</gene>
<evidence type="ECO:0000256" key="1">
    <source>
        <dbReference type="SAM" id="Phobius"/>
    </source>
</evidence>
<keyword evidence="1" id="KW-1133">Transmembrane helix</keyword>